<dbReference type="GO" id="GO:0003985">
    <property type="term" value="F:acetyl-CoA C-acetyltransferase activity"/>
    <property type="evidence" value="ECO:0007669"/>
    <property type="project" value="UniProtKB-EC"/>
</dbReference>
<reference evidence="3 4" key="1">
    <citation type="journal article" date="2012" name="J. Bacteriol.">
        <title>Draft Genome Sequence of Mesorhizobium alhagi CCNWXJ12-2T, a Novel Salt-Resistant Species Isolated from the Desert of Northwestern China.</title>
        <authorList>
            <person name="Zhou M."/>
            <person name="Chen W."/>
            <person name="Chen H."/>
            <person name="Wei G."/>
        </authorList>
    </citation>
    <scope>NUCLEOTIDE SEQUENCE [LARGE SCALE GENOMIC DNA]</scope>
    <source>
        <strain evidence="3 4">CCNWXJ12-2</strain>
    </source>
</reference>
<keyword evidence="3" id="KW-0808">Transferase</keyword>
<accession>H0I0A7</accession>
<dbReference type="PANTHER" id="PTHR42870:SF6">
    <property type="entry name" value="ACETYL-COA C-ACYLTRANSFERASE"/>
    <property type="match status" value="1"/>
</dbReference>
<dbReference type="NCBIfam" id="NF005704">
    <property type="entry name" value="PRK07516.1"/>
    <property type="match status" value="1"/>
</dbReference>
<sequence>MTACIVGWAHSRFGKLEGETLESLITKVAAEALDHAGIGPDDVDEIVLGHFNAGFSPQDFTASLVLQADDRLRFKPATRVENACATGSAAVRQGIRAIDAKAARTVLVVGAEQMTTTPGPEIGKNLLKASYLPEDGDTPAGFAGVFGKIAQAYFQRHGDQSDALAMIAAKNHKNGVDNPYAQMRKDFGYEFCRQESEKNPFVAGPLKRTDCSLVSDGAAALVLTDSSNALSMRRAIAFRANEHVQDFLPMSKRDILLFEGCEEAWARALKKAGVTLDDLSFVETHDCFTIAELIEYEAMGLAKRGEGGKLALSGETAKDGRLPVNPSGGLKAKGHPIGATGVSMHVLTSMQLAGEAGGIQVPDAKLGGIFNMGGAAVANYVSILDRIR</sequence>
<dbReference type="OrthoDB" id="9790314at2"/>
<dbReference type="EMBL" id="AHAM01000263">
    <property type="protein sequence ID" value="EHK53567.1"/>
    <property type="molecule type" value="Genomic_DNA"/>
</dbReference>
<organism evidence="3 4">
    <name type="scientific">Mesorhizobium alhagi CCNWXJ12-2</name>
    <dbReference type="NCBI Taxonomy" id="1107882"/>
    <lineage>
        <taxon>Bacteria</taxon>
        <taxon>Pseudomonadati</taxon>
        <taxon>Pseudomonadota</taxon>
        <taxon>Alphaproteobacteria</taxon>
        <taxon>Hyphomicrobiales</taxon>
        <taxon>Phyllobacteriaceae</taxon>
        <taxon>Allomesorhizobium</taxon>
    </lineage>
</organism>
<dbReference type="AlphaFoldDB" id="H0I0A7"/>
<dbReference type="InterPro" id="IPR020616">
    <property type="entry name" value="Thiolase_N"/>
</dbReference>
<dbReference type="SUPFAM" id="SSF53901">
    <property type="entry name" value="Thiolase-like"/>
    <property type="match status" value="1"/>
</dbReference>
<dbReference type="InterPro" id="IPR016039">
    <property type="entry name" value="Thiolase-like"/>
</dbReference>
<evidence type="ECO:0000313" key="4">
    <source>
        <dbReference type="Proteomes" id="UP000003250"/>
    </source>
</evidence>
<dbReference type="CDD" id="cd00829">
    <property type="entry name" value="SCP-x_thiolase"/>
    <property type="match status" value="1"/>
</dbReference>
<evidence type="ECO:0000313" key="3">
    <source>
        <dbReference type="EMBL" id="EHK53567.1"/>
    </source>
</evidence>
<proteinExistence type="predicted"/>
<dbReference type="InterPro" id="IPR055140">
    <property type="entry name" value="Thiolase_C_2"/>
</dbReference>
<dbReference type="Proteomes" id="UP000003250">
    <property type="component" value="Unassembled WGS sequence"/>
</dbReference>
<feature type="domain" description="Thiolase N-terminal" evidence="1">
    <location>
        <begin position="5"/>
        <end position="225"/>
    </location>
</feature>
<dbReference type="PANTHER" id="PTHR42870">
    <property type="entry name" value="ACETYL-COA C-ACETYLTRANSFERASE"/>
    <property type="match status" value="1"/>
</dbReference>
<dbReference type="PIRSF" id="PIRSF000429">
    <property type="entry name" value="Ac-CoA_Ac_transf"/>
    <property type="match status" value="1"/>
</dbReference>
<evidence type="ECO:0000259" key="2">
    <source>
        <dbReference type="Pfam" id="PF22691"/>
    </source>
</evidence>
<name>H0I0A7_9HYPH</name>
<keyword evidence="3" id="KW-0012">Acyltransferase</keyword>
<feature type="domain" description="Thiolase C-terminal" evidence="2">
    <location>
        <begin position="251"/>
        <end position="386"/>
    </location>
</feature>
<gene>
    <name evidence="3" type="ORF">MAXJ12_29470</name>
</gene>
<dbReference type="Pfam" id="PF22691">
    <property type="entry name" value="Thiolase_C_1"/>
    <property type="match status" value="1"/>
</dbReference>
<protein>
    <submittedName>
        <fullName evidence="3">Acetyl-CoA acetyltransferase</fullName>
        <ecNumber evidence="3">2.3.1.9</ecNumber>
    </submittedName>
</protein>
<dbReference type="RefSeq" id="WP_008839464.1">
    <property type="nucleotide sequence ID" value="NZ_AHAM01000263.1"/>
</dbReference>
<dbReference type="EC" id="2.3.1.9" evidence="3"/>
<dbReference type="Gene3D" id="3.40.47.10">
    <property type="match status" value="1"/>
</dbReference>
<dbReference type="Pfam" id="PF00108">
    <property type="entry name" value="Thiolase_N"/>
    <property type="match status" value="1"/>
</dbReference>
<keyword evidence="4" id="KW-1185">Reference proteome</keyword>
<dbReference type="InterPro" id="IPR002155">
    <property type="entry name" value="Thiolase"/>
</dbReference>
<evidence type="ECO:0000259" key="1">
    <source>
        <dbReference type="Pfam" id="PF00108"/>
    </source>
</evidence>
<dbReference type="PATRIC" id="fig|1107882.3.peg.5707"/>